<dbReference type="KEGG" id="bhk:B4U37_11510"/>
<dbReference type="Proteomes" id="UP000323393">
    <property type="component" value="Unassembled WGS sequence"/>
</dbReference>
<dbReference type="PROSITE" id="PS51257">
    <property type="entry name" value="PROKAR_LIPOPROTEIN"/>
    <property type="match status" value="1"/>
</dbReference>
<accession>A0A1Y0CMU5</accession>
<evidence type="ECO:0000313" key="4">
    <source>
        <dbReference type="Proteomes" id="UP000323393"/>
    </source>
</evidence>
<dbReference type="EMBL" id="CP020880">
    <property type="protein sequence ID" value="ART76628.1"/>
    <property type="molecule type" value="Genomic_DNA"/>
</dbReference>
<dbReference type="RefSeq" id="WP_088018342.1">
    <property type="nucleotide sequence ID" value="NZ_CP020880.1"/>
</dbReference>
<evidence type="ECO:0000313" key="2">
    <source>
        <dbReference type="EMBL" id="TYS57988.1"/>
    </source>
</evidence>
<dbReference type="InterPro" id="IPR019076">
    <property type="entry name" value="Spore_lipoprot_YhcN/YlaJ-like"/>
</dbReference>
<sequence length="178" mass="20066">MNIKGFLVTGLVMTMVMSGCGNVDDYGTARNDNPDDALNVNYDNMGRYNRNVRNGDINPRRVNDTNEPRLEVADEATKHITDLKEVESCSVLITNRNAYVAAVLEGKGKKELTKDVEKKIADQVRKSDSNIRNVYVSVNPEFVDRMEGYTNDIREGRPVAGIFDEFTEVVQRLFPTSR</sequence>
<evidence type="ECO:0000313" key="1">
    <source>
        <dbReference type="EMBL" id="ART76628.1"/>
    </source>
</evidence>
<dbReference type="InterPro" id="IPR014247">
    <property type="entry name" value="Spore_lipoprot_YhcN/YlaJ"/>
</dbReference>
<dbReference type="Proteomes" id="UP000195573">
    <property type="component" value="Chromosome"/>
</dbReference>
<dbReference type="NCBIfam" id="TIGR02898">
    <property type="entry name" value="spore_YhcN_YlaJ"/>
    <property type="match status" value="1"/>
</dbReference>
<keyword evidence="3" id="KW-1185">Reference proteome</keyword>
<evidence type="ECO:0000313" key="3">
    <source>
        <dbReference type="Proteomes" id="UP000195573"/>
    </source>
</evidence>
<name>A0A1Y0CMU5_9BACI</name>
<reference evidence="2 4" key="2">
    <citation type="submission" date="2019-08" db="EMBL/GenBank/DDBJ databases">
        <title>Bacillus genomes from the desert of Cuatro Cienegas, Coahuila.</title>
        <authorList>
            <person name="Olmedo-Alvarez G."/>
        </authorList>
    </citation>
    <scope>NUCLEOTIDE SEQUENCE [LARGE SCALE GENOMIC DNA]</scope>
    <source>
        <strain evidence="2 4">CH88_3T</strain>
    </source>
</reference>
<dbReference type="GeneID" id="96739046"/>
<dbReference type="GO" id="GO:0030435">
    <property type="term" value="P:sporulation resulting in formation of a cellular spore"/>
    <property type="evidence" value="ECO:0007669"/>
    <property type="project" value="InterPro"/>
</dbReference>
<proteinExistence type="predicted"/>
<dbReference type="Pfam" id="PF09580">
    <property type="entry name" value="Spore_YhcN_YlaJ"/>
    <property type="match status" value="1"/>
</dbReference>
<gene>
    <name evidence="1" type="ORF">B4U37_11510</name>
    <name evidence="2" type="ORF">FZC74_13395</name>
</gene>
<organism evidence="2 4">
    <name type="scientific">Sutcliffiella horikoshii</name>
    <dbReference type="NCBI Taxonomy" id="79883"/>
    <lineage>
        <taxon>Bacteria</taxon>
        <taxon>Bacillati</taxon>
        <taxon>Bacillota</taxon>
        <taxon>Bacilli</taxon>
        <taxon>Bacillales</taxon>
        <taxon>Bacillaceae</taxon>
        <taxon>Sutcliffiella</taxon>
    </lineage>
</organism>
<keyword evidence="2" id="KW-0449">Lipoprotein</keyword>
<dbReference type="EMBL" id="VTEU01000005">
    <property type="protein sequence ID" value="TYS57988.1"/>
    <property type="molecule type" value="Genomic_DNA"/>
</dbReference>
<dbReference type="AlphaFoldDB" id="A0A1Y0CMU5"/>
<reference evidence="1 3" key="1">
    <citation type="submission" date="2017-04" db="EMBL/GenBank/DDBJ databases">
        <title>Complete Genome Sequence of the Bacillus horikoshii 20a strain from Cuatro Cienegas, Coahuila, Mexico.</title>
        <authorList>
            <person name="Zarza E."/>
            <person name="Alcaraz L.D."/>
            <person name="Aguilar-Salinas B."/>
            <person name="Islas A."/>
            <person name="Olmedo-Alvarez G."/>
        </authorList>
    </citation>
    <scope>NUCLEOTIDE SEQUENCE [LARGE SCALE GENOMIC DNA]</scope>
    <source>
        <strain evidence="1 3">20a</strain>
    </source>
</reference>
<protein>
    <submittedName>
        <fullName evidence="2">YhcN/YlaJ family sporulation lipoprotein</fullName>
    </submittedName>
</protein>